<dbReference type="Gene3D" id="3.20.20.80">
    <property type="entry name" value="Glycosidases"/>
    <property type="match status" value="1"/>
</dbReference>
<keyword evidence="2" id="KW-1185">Reference proteome</keyword>
<gene>
    <name evidence="1" type="ORF">KTH90_12425</name>
</gene>
<evidence type="ECO:0000313" key="1">
    <source>
        <dbReference type="EMBL" id="MBU9726822.1"/>
    </source>
</evidence>
<name>A0ABS6K8J2_9FIRM</name>
<dbReference type="InterPro" id="IPR028212">
    <property type="entry name" value="GHL6"/>
</dbReference>
<accession>A0ABS6K8J2</accession>
<dbReference type="CDD" id="cd03143">
    <property type="entry name" value="A4_beta-galactosidase_middle_domain"/>
    <property type="match status" value="1"/>
</dbReference>
<dbReference type="EMBL" id="JAHQCX010000007">
    <property type="protein sequence ID" value="MBU9726822.1"/>
    <property type="molecule type" value="Genomic_DNA"/>
</dbReference>
<evidence type="ECO:0000313" key="2">
    <source>
        <dbReference type="Proteomes" id="UP001314681"/>
    </source>
</evidence>
<dbReference type="SUPFAM" id="SSF51445">
    <property type="entry name" value="(Trans)glycosidases"/>
    <property type="match status" value="1"/>
</dbReference>
<dbReference type="RefSeq" id="WP_238726891.1">
    <property type="nucleotide sequence ID" value="NZ_JAHQCX010000007.1"/>
</dbReference>
<dbReference type="SUPFAM" id="SSF52317">
    <property type="entry name" value="Class I glutamine amidotransferase-like"/>
    <property type="match status" value="1"/>
</dbReference>
<dbReference type="Gene3D" id="3.40.50.880">
    <property type="match status" value="1"/>
</dbReference>
<dbReference type="InterPro" id="IPR017853">
    <property type="entry name" value="GH"/>
</dbReference>
<sequence length="692" mass="77268">MYKFQRAVHLDFHNMPGIPDFGNDFNPGEFARTLADAHVGWITFFARCNIGYSYYETATGLKYPGCRHDMLGEVIQACHALGIGVAAYLNAGLDHAFADLHREWTVLNKDGTELTGDRTGNFFRSMCFNTPYRGHLRAEILEVLAQYPGIDGFFFDCMGDFPCYCPACMDAMKLAGVDTKEDDQVKLYFARLRGQVADEIRALLPEEKTLFFNGSFLSGSPFPGMAPARTHQEIECLPTAPDWGYDTFPAAVAYTRGLLKQIVFMTGRFQTEWGDFGGLRPGPAMEFDCFYALAQGAVCSIGDQLHPRGVLEPAVYEEISKIYRQVEAVEPWTADAKGIADIGVLFPLDHTRPMESQKELQTALTAAARILCELKYQFDILDDTFDLAGYRVIILPDCIRLSDTLAIKLNTYIRFGGKVLSSGTSGLREKMLSNVTPGLREKASNKNFGPAPEEDSFASKYWPFVCEGPDTWDNGYFTVDPANLPGIAKMPLAIYTPGILLGADGPFEVIADYWKPYFNRHWDGHQGYFYIPYDQPTGQAAIVRTASVTHVCFPIFSSYLSTMAIAYKQILAGLLRHMLPDPLVKTDLPSFARVGLTRKAPYTLLHLLAYCPEYRATRPALEEPIRLPDIDIQVKMGHMPGQVYLLPDRLPVSYTYSQGYVQLKLPTIEGHAIVVLEDSPDSSSLEGEYQND</sequence>
<dbReference type="Pfam" id="PF14871">
    <property type="entry name" value="GHL6"/>
    <property type="match status" value="1"/>
</dbReference>
<protein>
    <submittedName>
        <fullName evidence="1">Beta-galactosidase trimerization domain-containing protein</fullName>
    </submittedName>
</protein>
<dbReference type="Proteomes" id="UP001314681">
    <property type="component" value="Unassembled WGS sequence"/>
</dbReference>
<reference evidence="1 2" key="1">
    <citation type="submission" date="2021-06" db="EMBL/GenBank/DDBJ databases">
        <title>Description of novel taxa of the family Lachnospiraceae.</title>
        <authorList>
            <person name="Chaplin A.V."/>
            <person name="Sokolova S.R."/>
            <person name="Pikina A.P."/>
            <person name="Korzhanova M."/>
            <person name="Belova V."/>
            <person name="Korostin D."/>
            <person name="Efimov B.A."/>
        </authorList>
    </citation>
    <scope>NUCLEOTIDE SEQUENCE [LARGE SCALE GENOMIC DNA]</scope>
    <source>
        <strain evidence="1 2">ASD4241</strain>
    </source>
</reference>
<dbReference type="InterPro" id="IPR029062">
    <property type="entry name" value="Class_I_gatase-like"/>
</dbReference>
<organism evidence="1 2">
    <name type="scientific">Diplocloster modestus</name>
    <dbReference type="NCBI Taxonomy" id="2850322"/>
    <lineage>
        <taxon>Bacteria</taxon>
        <taxon>Bacillati</taxon>
        <taxon>Bacillota</taxon>
        <taxon>Clostridia</taxon>
        <taxon>Lachnospirales</taxon>
        <taxon>Lachnospiraceae</taxon>
        <taxon>Diplocloster</taxon>
    </lineage>
</organism>
<comment type="caution">
    <text evidence="1">The sequence shown here is derived from an EMBL/GenBank/DDBJ whole genome shotgun (WGS) entry which is preliminary data.</text>
</comment>
<proteinExistence type="predicted"/>